<sequence>MIRRSTTSPIASATGPARSGVPSSSPRVPRSRRRAVAAAGAAVVFVAVAAAVLFSGGDSEPDTTATDTVISSSVVPTTVAAGPDCSMPAGDQNSGPGIIAAFEHAYYVQRSGAAAHALVSPNAPASAPFTVEANLDAGIATVPVGTTYCIDIDPLRTGSYTLTLTESGLNGPGTQYRQRITTDQVDGRYVIAAIEQA</sequence>
<protein>
    <recommendedName>
        <fullName evidence="3">DUF8176 domain-containing protein</fullName>
    </recommendedName>
</protein>
<proteinExistence type="predicted"/>
<organism evidence="4 5">
    <name type="scientific">Rhodococcus cercidiphylli</name>
    <dbReference type="NCBI Taxonomy" id="489916"/>
    <lineage>
        <taxon>Bacteria</taxon>
        <taxon>Bacillati</taxon>
        <taxon>Actinomycetota</taxon>
        <taxon>Actinomycetes</taxon>
        <taxon>Mycobacteriales</taxon>
        <taxon>Nocardiaceae</taxon>
        <taxon>Rhodococcus</taxon>
    </lineage>
</organism>
<evidence type="ECO:0000259" key="3">
    <source>
        <dbReference type="Pfam" id="PF26527"/>
    </source>
</evidence>
<dbReference type="EMBL" id="JAWLKE010000003">
    <property type="protein sequence ID" value="MDV6230538.1"/>
    <property type="molecule type" value="Genomic_DNA"/>
</dbReference>
<dbReference type="Pfam" id="PF26527">
    <property type="entry name" value="DUF8176"/>
    <property type="match status" value="1"/>
</dbReference>
<keyword evidence="2" id="KW-0472">Membrane</keyword>
<keyword evidence="5" id="KW-1185">Reference proteome</keyword>
<evidence type="ECO:0000313" key="4">
    <source>
        <dbReference type="EMBL" id="MDV6230538.1"/>
    </source>
</evidence>
<comment type="caution">
    <text evidence="4">The sequence shown here is derived from an EMBL/GenBank/DDBJ whole genome shotgun (WGS) entry which is preliminary data.</text>
</comment>
<name>A0ABU4AWC7_9NOCA</name>
<gene>
    <name evidence="4" type="ORF">R3P95_08260</name>
</gene>
<feature type="domain" description="DUF8176" evidence="3">
    <location>
        <begin position="89"/>
        <end position="195"/>
    </location>
</feature>
<feature type="region of interest" description="Disordered" evidence="1">
    <location>
        <begin position="1"/>
        <end position="32"/>
    </location>
</feature>
<dbReference type="RefSeq" id="WP_317547976.1">
    <property type="nucleotide sequence ID" value="NZ_JAWLKE010000003.1"/>
</dbReference>
<reference evidence="4 5" key="1">
    <citation type="submission" date="2023-10" db="EMBL/GenBank/DDBJ databases">
        <title>Development of a sustainable strategy for remediation of hydrocarbon-contaminated territories based on the waste exchange concept.</title>
        <authorList>
            <person name="Krivoruchko A."/>
        </authorList>
    </citation>
    <scope>NUCLEOTIDE SEQUENCE [LARGE SCALE GENOMIC DNA]</scope>
    <source>
        <strain evidence="4 5">IEGM 1322</strain>
    </source>
</reference>
<feature type="compositionally biased region" description="Polar residues" evidence="1">
    <location>
        <begin position="1"/>
        <end position="11"/>
    </location>
</feature>
<accession>A0ABU4AWC7</accession>
<evidence type="ECO:0000256" key="2">
    <source>
        <dbReference type="SAM" id="Phobius"/>
    </source>
</evidence>
<feature type="transmembrane region" description="Helical" evidence="2">
    <location>
        <begin position="35"/>
        <end position="54"/>
    </location>
</feature>
<keyword evidence="2" id="KW-1133">Transmembrane helix</keyword>
<keyword evidence="2" id="KW-0812">Transmembrane</keyword>
<dbReference type="InterPro" id="IPR058489">
    <property type="entry name" value="DUF8176"/>
</dbReference>
<feature type="compositionally biased region" description="Low complexity" evidence="1">
    <location>
        <begin position="15"/>
        <end position="28"/>
    </location>
</feature>
<dbReference type="Proteomes" id="UP001185899">
    <property type="component" value="Unassembled WGS sequence"/>
</dbReference>
<evidence type="ECO:0000256" key="1">
    <source>
        <dbReference type="SAM" id="MobiDB-lite"/>
    </source>
</evidence>
<evidence type="ECO:0000313" key="5">
    <source>
        <dbReference type="Proteomes" id="UP001185899"/>
    </source>
</evidence>